<keyword evidence="2" id="KW-0418">Kinase</keyword>
<reference evidence="2" key="1">
    <citation type="submission" date="2016-03" db="EMBL/GenBank/DDBJ databases">
        <title>Draft genome sequence of Rosellinia necatrix.</title>
        <authorList>
            <person name="Kanematsu S."/>
        </authorList>
    </citation>
    <scope>NUCLEOTIDE SEQUENCE [LARGE SCALE GENOMIC DNA]</scope>
    <source>
        <strain evidence="2">W97</strain>
    </source>
</reference>
<dbReference type="EMBL" id="DF977450">
    <property type="protein sequence ID" value="GAP83882.2"/>
    <property type="molecule type" value="Genomic_DNA"/>
</dbReference>
<keyword evidence="2" id="KW-0808">Transferase</keyword>
<dbReference type="Proteomes" id="UP000054516">
    <property type="component" value="Unassembled WGS sequence"/>
</dbReference>
<accession>A0A1S7UKR1</accession>
<protein>
    <submittedName>
        <fullName evidence="2">Putative aurora kinase A</fullName>
    </submittedName>
</protein>
<evidence type="ECO:0000313" key="2">
    <source>
        <dbReference type="EMBL" id="GAP83882.2"/>
    </source>
</evidence>
<feature type="region of interest" description="Disordered" evidence="1">
    <location>
        <begin position="250"/>
        <end position="272"/>
    </location>
</feature>
<dbReference type="GO" id="GO:0016301">
    <property type="term" value="F:kinase activity"/>
    <property type="evidence" value="ECO:0007669"/>
    <property type="project" value="UniProtKB-KW"/>
</dbReference>
<evidence type="ECO:0000256" key="1">
    <source>
        <dbReference type="SAM" id="MobiDB-lite"/>
    </source>
</evidence>
<dbReference type="OMA" id="KRRIAGH"/>
<sequence>MSRIGATSFKNGAMSQLLSTLYPETFWRPLQNVSLKLQWGRSSLPKALKGQLLWLHRDASHNTMSFDSSTTRHGSYASVPTSVNASPPNNLPMMAYVCRDNLGRRKSAGHLKPDSTPDGGINHPVERLRALRIKSLQPKNADEDPYFVALLLAMAQYSVQGETKDHTARIMSDIKVRLIVAAEEEMAFLVYTATVPAALITMFRQPNSAPVGNPEMKIEYVRVPVWPILGLKERLGKALGSDLVGDFETAPMDTYGDGEMTPAPERTSRKRRRDVLSEVLNASFSENREGDHFGPLLRKRRRVSQGRIGVVQ</sequence>
<name>A0A1S7UKR1_ROSNE</name>
<organism evidence="2">
    <name type="scientific">Rosellinia necatrix</name>
    <name type="common">White root-rot fungus</name>
    <dbReference type="NCBI Taxonomy" id="77044"/>
    <lineage>
        <taxon>Eukaryota</taxon>
        <taxon>Fungi</taxon>
        <taxon>Dikarya</taxon>
        <taxon>Ascomycota</taxon>
        <taxon>Pezizomycotina</taxon>
        <taxon>Sordariomycetes</taxon>
        <taxon>Xylariomycetidae</taxon>
        <taxon>Xylariales</taxon>
        <taxon>Xylariaceae</taxon>
        <taxon>Rosellinia</taxon>
    </lineage>
</organism>
<dbReference type="OrthoDB" id="5236816at2759"/>
<dbReference type="AlphaFoldDB" id="A0A1S7UKR1"/>
<keyword evidence="3" id="KW-1185">Reference proteome</keyword>
<gene>
    <name evidence="2" type="ORF">SAMD00023353_0503000</name>
</gene>
<evidence type="ECO:0000313" key="3">
    <source>
        <dbReference type="Proteomes" id="UP000054516"/>
    </source>
</evidence>
<proteinExistence type="predicted"/>